<evidence type="ECO:0000256" key="5">
    <source>
        <dbReference type="SAM" id="MobiDB-lite"/>
    </source>
</evidence>
<proteinExistence type="predicted"/>
<evidence type="ECO:0000256" key="3">
    <source>
        <dbReference type="ARBA" id="ARBA00022857"/>
    </source>
</evidence>
<reference evidence="6" key="1">
    <citation type="submission" date="2022-02" db="EMBL/GenBank/DDBJ databases">
        <authorList>
            <person name="Giguere J D."/>
        </authorList>
    </citation>
    <scope>NUCLEOTIDE SEQUENCE</scope>
    <source>
        <strain evidence="6">CCAP 1055/1</strain>
    </source>
</reference>
<dbReference type="Pfam" id="PF00106">
    <property type="entry name" value="adh_short"/>
    <property type="match status" value="1"/>
</dbReference>
<dbReference type="InterPro" id="IPR051721">
    <property type="entry name" value="Biopterin_syn/organic_redct"/>
</dbReference>
<dbReference type="Proteomes" id="UP000836788">
    <property type="component" value="Chromosome 11"/>
</dbReference>
<evidence type="ECO:0000256" key="2">
    <source>
        <dbReference type="ARBA" id="ARBA00022490"/>
    </source>
</evidence>
<evidence type="ECO:0008006" key="7">
    <source>
        <dbReference type="Google" id="ProtNLM"/>
    </source>
</evidence>
<sequence length="308" mass="33679">MSFHSSAVYAKSLAESRPSIALVTGGKSGIGKAIALKIATFPFIEQVLAVSRSITDQDVAESPKVQAFAADVGTPEGRQLIVDHVRKLCISESSTPKQLRYLIHNAGTIDPIKSVLEVQPQEFRTAMSVNCESPFFLTTALYPFLCRLDDQGIPGRVLHVSSGAAHGAPPVGWSVYGITKAAFFQSYKVLEREFREQQGGRVIVGSFKPGVVDTSMQDSIRKSSTANMPFVQAFQSMKDKAAALVSSNNRPRPPPQGALDSPENVAYFAEFLLLGTSNEEFANPNASDEFDIRDEQLYSRWIARKDME</sequence>
<dbReference type="Gene3D" id="3.40.50.720">
    <property type="entry name" value="NAD(P)-binding Rossmann-like Domain"/>
    <property type="match status" value="1"/>
</dbReference>
<evidence type="ECO:0000313" key="6">
    <source>
        <dbReference type="EMBL" id="CAG9278999.1"/>
    </source>
</evidence>
<evidence type="ECO:0000256" key="1">
    <source>
        <dbReference type="ARBA" id="ARBA00004496"/>
    </source>
</evidence>
<keyword evidence="2" id="KW-0963">Cytoplasm</keyword>
<dbReference type="EMBL" id="OU594952">
    <property type="protein sequence ID" value="CAG9278999.1"/>
    <property type="molecule type" value="Genomic_DNA"/>
</dbReference>
<dbReference type="GO" id="GO:0005737">
    <property type="term" value="C:cytoplasm"/>
    <property type="evidence" value="ECO:0007669"/>
    <property type="project" value="UniProtKB-SubCell"/>
</dbReference>
<dbReference type="OMA" id="VCLANEY"/>
<dbReference type="SUPFAM" id="SSF51735">
    <property type="entry name" value="NAD(P)-binding Rossmann-fold domains"/>
    <property type="match status" value="1"/>
</dbReference>
<dbReference type="InterPro" id="IPR002347">
    <property type="entry name" value="SDR_fam"/>
</dbReference>
<evidence type="ECO:0000256" key="4">
    <source>
        <dbReference type="ARBA" id="ARBA00023002"/>
    </source>
</evidence>
<comment type="subcellular location">
    <subcellularLocation>
        <location evidence="1">Cytoplasm</location>
    </subcellularLocation>
</comment>
<protein>
    <recommendedName>
        <fullName evidence="7">NAD(P)-binding protein</fullName>
    </recommendedName>
</protein>
<gene>
    <name evidence="6" type="ORF">PTTT1_LOCUS8680</name>
</gene>
<keyword evidence="4" id="KW-0560">Oxidoreductase</keyword>
<dbReference type="PANTHER" id="PTHR44085:SF2">
    <property type="entry name" value="SEPIAPTERIN REDUCTASE"/>
    <property type="match status" value="1"/>
</dbReference>
<feature type="region of interest" description="Disordered" evidence="5">
    <location>
        <begin position="242"/>
        <end position="261"/>
    </location>
</feature>
<dbReference type="InterPro" id="IPR036291">
    <property type="entry name" value="NAD(P)-bd_dom_sf"/>
</dbReference>
<organism evidence="6">
    <name type="scientific">Phaeodactylum tricornutum</name>
    <name type="common">Diatom</name>
    <dbReference type="NCBI Taxonomy" id="2850"/>
    <lineage>
        <taxon>Eukaryota</taxon>
        <taxon>Sar</taxon>
        <taxon>Stramenopiles</taxon>
        <taxon>Ochrophyta</taxon>
        <taxon>Bacillariophyta</taxon>
        <taxon>Bacillariophyceae</taxon>
        <taxon>Bacillariophycidae</taxon>
        <taxon>Naviculales</taxon>
        <taxon>Phaeodactylaceae</taxon>
        <taxon>Phaeodactylum</taxon>
    </lineage>
</organism>
<dbReference type="PRINTS" id="PR00081">
    <property type="entry name" value="GDHRDH"/>
</dbReference>
<name>A0A8J9SQ72_PHATR</name>
<dbReference type="AlphaFoldDB" id="A0A8J9SQ72"/>
<dbReference type="GO" id="GO:0004757">
    <property type="term" value="F:sepiapterin reductase (NADP+) activity"/>
    <property type="evidence" value="ECO:0007669"/>
    <property type="project" value="TreeGrafter"/>
</dbReference>
<accession>A0A8J9SQ72</accession>
<keyword evidence="3" id="KW-0521">NADP</keyword>
<dbReference type="PANTHER" id="PTHR44085">
    <property type="entry name" value="SEPIAPTERIN REDUCTASE"/>
    <property type="match status" value="1"/>
</dbReference>
<dbReference type="GO" id="GO:0006729">
    <property type="term" value="P:tetrahydrobiopterin biosynthetic process"/>
    <property type="evidence" value="ECO:0007669"/>
    <property type="project" value="TreeGrafter"/>
</dbReference>